<protein>
    <submittedName>
        <fullName evidence="2 3">Uncharacterized protein</fullName>
    </submittedName>
</protein>
<dbReference type="VEuPathDB" id="VectorBase:ASIC017640"/>
<sequence>MGQPPGVWLWPTEDGTTPGGLRRNHDVIGRTLAMANPARISSTGSPFVKSQPTNTGTGRAEWTEVVKSHNPNDCVPTCCCYLSDSTFNYAPPCGGSGVLPSSSRSEMLRKLFRRPEGVVRQIVKKSDKNTMQNQHRNGRETLEAK</sequence>
<accession>A0A084WHD0</accession>
<proteinExistence type="predicted"/>
<evidence type="ECO:0000313" key="4">
    <source>
        <dbReference type="Proteomes" id="UP000030765"/>
    </source>
</evidence>
<dbReference type="EMBL" id="ATLV01023802">
    <property type="status" value="NOT_ANNOTATED_CDS"/>
    <property type="molecule type" value="Genomic_DNA"/>
</dbReference>
<reference evidence="3" key="2">
    <citation type="submission" date="2020-05" db="UniProtKB">
        <authorList>
            <consortium name="EnsemblMetazoa"/>
        </authorList>
    </citation>
    <scope>IDENTIFICATION</scope>
</reference>
<feature type="region of interest" description="Disordered" evidence="1">
    <location>
        <begin position="125"/>
        <end position="145"/>
    </location>
</feature>
<keyword evidence="4" id="KW-1185">Reference proteome</keyword>
<dbReference type="EnsemblMetazoa" id="ASIC017640-RA">
    <property type="protein sequence ID" value="ASIC017640-PA"/>
    <property type="gene ID" value="ASIC017640"/>
</dbReference>
<name>A0A084WHD0_ANOSI</name>
<gene>
    <name evidence="2" type="ORF">ZHAS_00017640</name>
</gene>
<evidence type="ECO:0000313" key="2">
    <source>
        <dbReference type="EMBL" id="KFB49624.1"/>
    </source>
</evidence>
<organism evidence="2">
    <name type="scientific">Anopheles sinensis</name>
    <name type="common">Mosquito</name>
    <dbReference type="NCBI Taxonomy" id="74873"/>
    <lineage>
        <taxon>Eukaryota</taxon>
        <taxon>Metazoa</taxon>
        <taxon>Ecdysozoa</taxon>
        <taxon>Arthropoda</taxon>
        <taxon>Hexapoda</taxon>
        <taxon>Insecta</taxon>
        <taxon>Pterygota</taxon>
        <taxon>Neoptera</taxon>
        <taxon>Endopterygota</taxon>
        <taxon>Diptera</taxon>
        <taxon>Nematocera</taxon>
        <taxon>Culicoidea</taxon>
        <taxon>Culicidae</taxon>
        <taxon>Anophelinae</taxon>
        <taxon>Anopheles</taxon>
    </lineage>
</organism>
<evidence type="ECO:0000313" key="3">
    <source>
        <dbReference type="EnsemblMetazoa" id="ASIC017640-PA"/>
    </source>
</evidence>
<dbReference type="Proteomes" id="UP000030765">
    <property type="component" value="Unassembled WGS sequence"/>
</dbReference>
<dbReference type="EMBL" id="KE525346">
    <property type="protein sequence ID" value="KFB49624.1"/>
    <property type="molecule type" value="Genomic_DNA"/>
</dbReference>
<evidence type="ECO:0000256" key="1">
    <source>
        <dbReference type="SAM" id="MobiDB-lite"/>
    </source>
</evidence>
<dbReference type="AlphaFoldDB" id="A0A084WHD0"/>
<reference evidence="2 4" key="1">
    <citation type="journal article" date="2014" name="BMC Genomics">
        <title>Genome sequence of Anopheles sinensis provides insight into genetics basis of mosquito competence for malaria parasites.</title>
        <authorList>
            <person name="Zhou D."/>
            <person name="Zhang D."/>
            <person name="Ding G."/>
            <person name="Shi L."/>
            <person name="Hou Q."/>
            <person name="Ye Y."/>
            <person name="Xu Y."/>
            <person name="Zhou H."/>
            <person name="Xiong C."/>
            <person name="Li S."/>
            <person name="Yu J."/>
            <person name="Hong S."/>
            <person name="Yu X."/>
            <person name="Zou P."/>
            <person name="Chen C."/>
            <person name="Chang X."/>
            <person name="Wang W."/>
            <person name="Lv Y."/>
            <person name="Sun Y."/>
            <person name="Ma L."/>
            <person name="Shen B."/>
            <person name="Zhu C."/>
        </authorList>
    </citation>
    <scope>NUCLEOTIDE SEQUENCE [LARGE SCALE GENOMIC DNA]</scope>
</reference>